<feature type="transmembrane region" description="Helical" evidence="1">
    <location>
        <begin position="123"/>
        <end position="146"/>
    </location>
</feature>
<keyword evidence="4" id="KW-1185">Reference proteome</keyword>
<feature type="transmembrane region" description="Helical" evidence="1">
    <location>
        <begin position="92"/>
        <end position="111"/>
    </location>
</feature>
<dbReference type="InterPro" id="IPR007492">
    <property type="entry name" value="LytTR_DNA-bd_dom"/>
</dbReference>
<dbReference type="EMBL" id="SJSK01000001">
    <property type="protein sequence ID" value="TCC94195.1"/>
    <property type="molecule type" value="Genomic_DNA"/>
</dbReference>
<dbReference type="Proteomes" id="UP000292884">
    <property type="component" value="Unassembled WGS sequence"/>
</dbReference>
<dbReference type="PROSITE" id="PS50930">
    <property type="entry name" value="HTH_LYTTR"/>
    <property type="match status" value="1"/>
</dbReference>
<evidence type="ECO:0000313" key="4">
    <source>
        <dbReference type="Proteomes" id="UP000292884"/>
    </source>
</evidence>
<reference evidence="3 4" key="1">
    <citation type="submission" date="2019-02" db="EMBL/GenBank/DDBJ databases">
        <title>Pedobacter sp. RP-1-13 sp. nov., isolated from Arctic soil.</title>
        <authorList>
            <person name="Dahal R.H."/>
        </authorList>
    </citation>
    <scope>NUCLEOTIDE SEQUENCE [LARGE SCALE GENOMIC DNA]</scope>
    <source>
        <strain evidence="3 4">RP-1-13</strain>
    </source>
</reference>
<keyword evidence="1" id="KW-1133">Transmembrane helix</keyword>
<feature type="transmembrane region" description="Helical" evidence="1">
    <location>
        <begin position="47"/>
        <end position="71"/>
    </location>
</feature>
<dbReference type="AlphaFoldDB" id="A0A4R0N370"/>
<organism evidence="3 4">
    <name type="scientific">Pedobacter frigiditerrae</name>
    <dbReference type="NCBI Taxonomy" id="2530452"/>
    <lineage>
        <taxon>Bacteria</taxon>
        <taxon>Pseudomonadati</taxon>
        <taxon>Bacteroidota</taxon>
        <taxon>Sphingobacteriia</taxon>
        <taxon>Sphingobacteriales</taxon>
        <taxon>Sphingobacteriaceae</taxon>
        <taxon>Pedobacter</taxon>
    </lineage>
</organism>
<sequence length="287" mass="33154">MFRIRLPKVSKNVYLGMRFKMAAAFCAANGVILYQEKKPFEVIFTNVGFYIASICSCLFAYGAIVLVIWVTRFLDYRLPWHTNYSKRLFWQLVLGVVFPVLPLFIAAAIYFNRLGINVLKTVYISRYIPLIVLLLVVLSAYLHLLWEKKHRGKKTPKSLLAQKTTQPPLPLPFAEIAYLFAENKSCYVVNYFGEKTGWDLTLKDTMTQLPTNRFFQLHRSLIINLKAIEDIKVIDPKRTTVMLFDPLPNPLNDNKVLTALMKEVSPSARENATFKSWYVRHKPAHSL</sequence>
<protein>
    <submittedName>
        <fullName evidence="3">LytTR family transcriptional regulator</fullName>
    </submittedName>
</protein>
<evidence type="ECO:0000313" key="3">
    <source>
        <dbReference type="EMBL" id="TCC94195.1"/>
    </source>
</evidence>
<dbReference type="Pfam" id="PF04397">
    <property type="entry name" value="LytTR"/>
    <property type="match status" value="1"/>
</dbReference>
<keyword evidence="1" id="KW-0472">Membrane</keyword>
<evidence type="ECO:0000256" key="1">
    <source>
        <dbReference type="SAM" id="Phobius"/>
    </source>
</evidence>
<name>A0A4R0N370_9SPHI</name>
<dbReference type="SMART" id="SM00850">
    <property type="entry name" value="LytTR"/>
    <property type="match status" value="1"/>
</dbReference>
<proteinExistence type="predicted"/>
<evidence type="ECO:0000259" key="2">
    <source>
        <dbReference type="PROSITE" id="PS50930"/>
    </source>
</evidence>
<feature type="transmembrane region" description="Helical" evidence="1">
    <location>
        <begin position="12"/>
        <end position="35"/>
    </location>
</feature>
<feature type="domain" description="HTH LytTR-type" evidence="2">
    <location>
        <begin position="199"/>
        <end position="232"/>
    </location>
</feature>
<dbReference type="OrthoDB" id="704230at2"/>
<keyword evidence="1" id="KW-0812">Transmembrane</keyword>
<accession>A0A4R0N370</accession>
<dbReference type="GO" id="GO:0003677">
    <property type="term" value="F:DNA binding"/>
    <property type="evidence" value="ECO:0007669"/>
    <property type="project" value="InterPro"/>
</dbReference>
<gene>
    <name evidence="3" type="ORF">EZ428_05295</name>
</gene>
<comment type="caution">
    <text evidence="3">The sequence shown here is derived from an EMBL/GenBank/DDBJ whole genome shotgun (WGS) entry which is preliminary data.</text>
</comment>
<dbReference type="Gene3D" id="2.40.50.40">
    <property type="match status" value="1"/>
</dbReference>